<dbReference type="Proteomes" id="UP000706031">
    <property type="component" value="Unassembled WGS sequence"/>
</dbReference>
<accession>A0ABS7KFF1</accession>
<reference evidence="1 2" key="1">
    <citation type="submission" date="2020-08" db="EMBL/GenBank/DDBJ databases">
        <title>Fungal Genomes of the International Space Station.</title>
        <authorList>
            <person name="Seuylemezian A."/>
            <person name="Singh N.K."/>
            <person name="Wood J."/>
            <person name="Venkateswaran K."/>
        </authorList>
    </citation>
    <scope>NUCLEOTIDE SEQUENCE [LARGE SCALE GENOMIC DNA]</scope>
    <source>
        <strain evidence="1 2">S/N-304-OC-R4</strain>
    </source>
</reference>
<proteinExistence type="predicted"/>
<comment type="caution">
    <text evidence="1">The sequence shown here is derived from an EMBL/GenBank/DDBJ whole genome shotgun (WGS) entry which is preliminary data.</text>
</comment>
<organism evidence="1 2">
    <name type="scientific">Paenibacillus cucumis</name>
    <name type="common">ex Kampfer et al. 2016</name>
    <dbReference type="NCBI Taxonomy" id="1776858"/>
    <lineage>
        <taxon>Bacteria</taxon>
        <taxon>Bacillati</taxon>
        <taxon>Bacillota</taxon>
        <taxon>Bacilli</taxon>
        <taxon>Bacillales</taxon>
        <taxon>Paenibacillaceae</taxon>
        <taxon>Paenibacillus</taxon>
    </lineage>
</organism>
<sequence length="61" mass="7211">MNNPLTETGKDKQDKVSCRDYLMLDELNRLSRKKALLQYVEELPDLPPKEMAKRLMGYRLN</sequence>
<name>A0ABS7KFF1_9BACL</name>
<evidence type="ECO:0000313" key="1">
    <source>
        <dbReference type="EMBL" id="MBY0202873.1"/>
    </source>
</evidence>
<dbReference type="RefSeq" id="WP_221787721.1">
    <property type="nucleotide sequence ID" value="NZ_JACLIC010000010.1"/>
</dbReference>
<keyword evidence="2" id="KW-1185">Reference proteome</keyword>
<evidence type="ECO:0000313" key="2">
    <source>
        <dbReference type="Proteomes" id="UP000706031"/>
    </source>
</evidence>
<gene>
    <name evidence="1" type="ORF">H7T88_06530</name>
</gene>
<protein>
    <submittedName>
        <fullName evidence="1">Uncharacterized protein</fullName>
    </submittedName>
</protein>
<dbReference type="EMBL" id="JACLIC010000010">
    <property type="protein sequence ID" value="MBY0202873.1"/>
    <property type="molecule type" value="Genomic_DNA"/>
</dbReference>